<keyword evidence="2" id="KW-0812">Transmembrane</keyword>
<accession>A0A2H0LR13</accession>
<dbReference type="CDD" id="cd02440">
    <property type="entry name" value="AdoMet_MTases"/>
    <property type="match status" value="1"/>
</dbReference>
<comment type="caution">
    <text evidence="3">The sequence shown here is derived from an EMBL/GenBank/DDBJ whole genome shotgun (WGS) entry which is preliminary data.</text>
</comment>
<sequence length="645" mass="72862">MIFYFYRHWYNLDMSITAKLTSDSIANLQLFLVSFLILYFELVFIRWIAAYVPFVTFFSNFVLIGSFVGMSIGCLTVRSLRSLKNHIPYLLCLVIAVIIAIHYIVQLGNIHVSVANTDSPERVFFGAEWGRQNLTQLAVPVEVLLSLIYTLIVLLFIGLGQRLGELLDRLTNRLKAYTINIAGSLVGIAVFAVISYLSLSPIWWFLLGLGGLGLLMSNSTKQKLALFLTCAGLILTGVVWLDRSSAAMKSIWTPYYHLEYFPSEGQLTVNGLGHQAIRNRKFNPAYSVTYLLAQYAGMPDIKNVLIIGAGSGNDTAHALWHGADTIDAVEIDPWFMRIGKRDHPNHPYDDTRVTRHLDDGRSFLENTNKQYDLIAYGLVDSLTLHSSYTSVRLENFLYTEEAFKAVKRHLSPNGIFAIYNYYRQPWIVVRMYQTLAKVFGEQPIAVSLPAKEMIHHHDPTDNRMSLLLAGNIAPLKEAFVRHSYFQIDPAAFMATPDEAVRLEHPNGFLSSGKKDKNLLFMVAPSTVHMSSAVETVSDNWPFLYLKDRRIPKHNLIGMLIMAFFSGLFYFLFRPQEAKGLNTHFCCLGAGFMLIETMNLTRLSILFGSTWVISSIVFSAVLVMILLGNFFVLHYKPGSLKPYYAA</sequence>
<dbReference type="AlphaFoldDB" id="A0A2H0LR13"/>
<feature type="transmembrane region" description="Helical" evidence="2">
    <location>
        <begin position="177"/>
        <end position="196"/>
    </location>
</feature>
<keyword evidence="2" id="KW-0472">Membrane</keyword>
<feature type="transmembrane region" description="Helical" evidence="2">
    <location>
        <begin position="87"/>
        <end position="105"/>
    </location>
</feature>
<evidence type="ECO:0008006" key="5">
    <source>
        <dbReference type="Google" id="ProtNLM"/>
    </source>
</evidence>
<keyword evidence="2" id="KW-1133">Transmembrane helix</keyword>
<organism evidence="3 4">
    <name type="scientific">Candidatus Abzuiibacterium crystallinum</name>
    <dbReference type="NCBI Taxonomy" id="1974748"/>
    <lineage>
        <taxon>Bacteria</taxon>
        <taxon>Pseudomonadati</taxon>
        <taxon>Candidatus Omnitrophota</taxon>
        <taxon>Candidatus Abzuiibacterium</taxon>
    </lineage>
</organism>
<dbReference type="EMBL" id="PCVY01000058">
    <property type="protein sequence ID" value="PIQ85925.1"/>
    <property type="molecule type" value="Genomic_DNA"/>
</dbReference>
<feature type="transmembrane region" description="Helical" evidence="2">
    <location>
        <begin position="54"/>
        <end position="75"/>
    </location>
</feature>
<name>A0A2H0LR13_9BACT</name>
<dbReference type="Proteomes" id="UP000230859">
    <property type="component" value="Unassembled WGS sequence"/>
</dbReference>
<feature type="transmembrane region" description="Helical" evidence="2">
    <location>
        <begin position="555"/>
        <end position="572"/>
    </location>
</feature>
<protein>
    <recommendedName>
        <fullName evidence="5">PABS domain-containing protein</fullName>
    </recommendedName>
</protein>
<dbReference type="Pfam" id="PF01564">
    <property type="entry name" value="Spermine_synth"/>
    <property type="match status" value="1"/>
</dbReference>
<dbReference type="PANTHER" id="PTHR43317">
    <property type="entry name" value="THERMOSPERMINE SYNTHASE ACAULIS5"/>
    <property type="match status" value="1"/>
</dbReference>
<evidence type="ECO:0000313" key="4">
    <source>
        <dbReference type="Proteomes" id="UP000230859"/>
    </source>
</evidence>
<reference evidence="3 4" key="1">
    <citation type="submission" date="2017-09" db="EMBL/GenBank/DDBJ databases">
        <title>Depth-based differentiation of microbial function through sediment-hosted aquifers and enrichment of novel symbionts in the deep terrestrial subsurface.</title>
        <authorList>
            <person name="Probst A.J."/>
            <person name="Ladd B."/>
            <person name="Jarett J.K."/>
            <person name="Geller-Mcgrath D.E."/>
            <person name="Sieber C.M."/>
            <person name="Emerson J.B."/>
            <person name="Anantharaman K."/>
            <person name="Thomas B.C."/>
            <person name="Malmstrom R."/>
            <person name="Stieglmeier M."/>
            <person name="Klingl A."/>
            <person name="Woyke T."/>
            <person name="Ryan C.M."/>
            <person name="Banfield J.F."/>
        </authorList>
    </citation>
    <scope>NUCLEOTIDE SEQUENCE [LARGE SCALE GENOMIC DNA]</scope>
    <source>
        <strain evidence="3">CG11_big_fil_rev_8_21_14_0_20_45_26</strain>
    </source>
</reference>
<dbReference type="GO" id="GO:0006596">
    <property type="term" value="P:polyamine biosynthetic process"/>
    <property type="evidence" value="ECO:0007669"/>
    <property type="project" value="UniProtKB-KW"/>
</dbReference>
<feature type="non-terminal residue" evidence="3">
    <location>
        <position position="645"/>
    </location>
</feature>
<dbReference type="InterPro" id="IPR029063">
    <property type="entry name" value="SAM-dependent_MTases_sf"/>
</dbReference>
<evidence type="ECO:0000256" key="2">
    <source>
        <dbReference type="SAM" id="Phobius"/>
    </source>
</evidence>
<feature type="transmembrane region" description="Helical" evidence="2">
    <location>
        <begin position="137"/>
        <end position="157"/>
    </location>
</feature>
<evidence type="ECO:0000313" key="3">
    <source>
        <dbReference type="EMBL" id="PIQ85925.1"/>
    </source>
</evidence>
<gene>
    <name evidence="3" type="ORF">COV74_07085</name>
</gene>
<proteinExistence type="predicted"/>
<dbReference type="PANTHER" id="PTHR43317:SF1">
    <property type="entry name" value="THERMOSPERMINE SYNTHASE ACAULIS5"/>
    <property type="match status" value="1"/>
</dbReference>
<feature type="transmembrane region" description="Helical" evidence="2">
    <location>
        <begin position="28"/>
        <end position="48"/>
    </location>
</feature>
<dbReference type="SUPFAM" id="SSF53335">
    <property type="entry name" value="S-adenosyl-L-methionine-dependent methyltransferases"/>
    <property type="match status" value="1"/>
</dbReference>
<keyword evidence="1" id="KW-0620">Polyamine biosynthesis</keyword>
<evidence type="ECO:0000256" key="1">
    <source>
        <dbReference type="ARBA" id="ARBA00023115"/>
    </source>
</evidence>
<feature type="transmembrane region" description="Helical" evidence="2">
    <location>
        <begin position="202"/>
        <end position="217"/>
    </location>
</feature>
<feature type="transmembrane region" description="Helical" evidence="2">
    <location>
        <begin position="224"/>
        <end position="241"/>
    </location>
</feature>
<feature type="transmembrane region" description="Helical" evidence="2">
    <location>
        <begin position="610"/>
        <end position="632"/>
    </location>
</feature>
<dbReference type="Gene3D" id="3.40.50.150">
    <property type="entry name" value="Vaccinia Virus protein VP39"/>
    <property type="match status" value="1"/>
</dbReference>
<feature type="transmembrane region" description="Helical" evidence="2">
    <location>
        <begin position="584"/>
        <end position="604"/>
    </location>
</feature>